<name>A0A1F5MK14_9BACT</name>
<gene>
    <name evidence="1" type="ORF">A3B49_03940</name>
</gene>
<organism evidence="1 2">
    <name type="scientific">Candidatus Daviesbacteria bacterium RIFCSPLOWO2_01_FULL_40_24</name>
    <dbReference type="NCBI Taxonomy" id="1797787"/>
    <lineage>
        <taxon>Bacteria</taxon>
        <taxon>Candidatus Daviesiibacteriota</taxon>
    </lineage>
</organism>
<proteinExistence type="predicted"/>
<comment type="caution">
    <text evidence="1">The sequence shown here is derived from an EMBL/GenBank/DDBJ whole genome shotgun (WGS) entry which is preliminary data.</text>
</comment>
<dbReference type="EMBL" id="MFDO01000011">
    <property type="protein sequence ID" value="OGE65688.1"/>
    <property type="molecule type" value="Genomic_DNA"/>
</dbReference>
<dbReference type="AlphaFoldDB" id="A0A1F5MK14"/>
<accession>A0A1F5MK14</accession>
<reference evidence="1 2" key="1">
    <citation type="journal article" date="2016" name="Nat. Commun.">
        <title>Thousands of microbial genomes shed light on interconnected biogeochemical processes in an aquifer system.</title>
        <authorList>
            <person name="Anantharaman K."/>
            <person name="Brown C.T."/>
            <person name="Hug L.A."/>
            <person name="Sharon I."/>
            <person name="Castelle C.J."/>
            <person name="Probst A.J."/>
            <person name="Thomas B.C."/>
            <person name="Singh A."/>
            <person name="Wilkins M.J."/>
            <person name="Karaoz U."/>
            <person name="Brodie E.L."/>
            <person name="Williams K.H."/>
            <person name="Hubbard S.S."/>
            <person name="Banfield J.F."/>
        </authorList>
    </citation>
    <scope>NUCLEOTIDE SEQUENCE [LARGE SCALE GENOMIC DNA]</scope>
</reference>
<evidence type="ECO:0000313" key="2">
    <source>
        <dbReference type="Proteomes" id="UP000178017"/>
    </source>
</evidence>
<dbReference type="Proteomes" id="UP000178017">
    <property type="component" value="Unassembled WGS sequence"/>
</dbReference>
<evidence type="ECO:0000313" key="1">
    <source>
        <dbReference type="EMBL" id="OGE65688.1"/>
    </source>
</evidence>
<sequence length="220" mass="24938">MKAVVLYGPGLVSKRDQLLKIKSSFEEDVVYSVDIKIDGVEKLQQLIQSAPLFASSSRLIVAENLPDNLDLEILPQGEESLTVLLVADSPRVDSKIISSAKKIKANITQFEAEKEITAFPFIDSLLEGKKEAFVELEKLLQNYGGMYTLSMIFYGLRRNLLPAPASPFMRKKVGDQKKRFQDCDWQRLYRIVLDTESDIKSGKTDEKLGLFRLTERFITN</sequence>
<evidence type="ECO:0008006" key="3">
    <source>
        <dbReference type="Google" id="ProtNLM"/>
    </source>
</evidence>
<protein>
    <recommendedName>
        <fullName evidence="3">DNA polymerase III delta N-terminal domain-containing protein</fullName>
    </recommendedName>
</protein>